<accession>A0A0M3HHH4</accession>
<dbReference type="Pfam" id="PF00076">
    <property type="entry name" value="RRM_1"/>
    <property type="match status" value="1"/>
</dbReference>
<evidence type="ECO:0000256" key="1">
    <source>
        <dbReference type="PROSITE-ProRule" id="PRU00176"/>
    </source>
</evidence>
<dbReference type="PANTHER" id="PTHR12566:SF17">
    <property type="entry name" value="CYTOPLASMIC POLYADENYLATION ELEMENT-BINDING PROTEIN 1"/>
    <property type="match status" value="1"/>
</dbReference>
<dbReference type="InterPro" id="IPR034819">
    <property type="entry name" value="CPEB"/>
</dbReference>
<evidence type="ECO:0000313" key="4">
    <source>
        <dbReference type="WBParaSite" id="ALUE_0000096901-mRNA-1"/>
    </source>
</evidence>
<dbReference type="WBParaSite" id="ALUE_0000096901-mRNA-1">
    <property type="protein sequence ID" value="ALUE_0000096901-mRNA-1"/>
    <property type="gene ID" value="ALUE_0000096901"/>
</dbReference>
<dbReference type="GO" id="GO:0005634">
    <property type="term" value="C:nucleus"/>
    <property type="evidence" value="ECO:0007669"/>
    <property type="project" value="TreeGrafter"/>
</dbReference>
<dbReference type="InterPro" id="IPR000504">
    <property type="entry name" value="RRM_dom"/>
</dbReference>
<dbReference type="Proteomes" id="UP000036681">
    <property type="component" value="Unplaced"/>
</dbReference>
<name>A0A0M3HHH4_ASCLU</name>
<proteinExistence type="predicted"/>
<sequence>MLQVQVRPWRLADINYELRGDMILDVRRTVFIGGVPRPTRAGDLAQLLENLYGPVCYAGIDIDPELKYPKGAARVTFATT</sequence>
<dbReference type="PROSITE" id="PS50102">
    <property type="entry name" value="RRM"/>
    <property type="match status" value="1"/>
</dbReference>
<dbReference type="GO" id="GO:0045202">
    <property type="term" value="C:synapse"/>
    <property type="evidence" value="ECO:0007669"/>
    <property type="project" value="TreeGrafter"/>
</dbReference>
<dbReference type="GO" id="GO:0005737">
    <property type="term" value="C:cytoplasm"/>
    <property type="evidence" value="ECO:0007669"/>
    <property type="project" value="TreeGrafter"/>
</dbReference>
<dbReference type="GO" id="GO:0003730">
    <property type="term" value="F:mRNA 3'-UTR binding"/>
    <property type="evidence" value="ECO:0007669"/>
    <property type="project" value="InterPro"/>
</dbReference>
<dbReference type="InterPro" id="IPR035979">
    <property type="entry name" value="RBD_domain_sf"/>
</dbReference>
<dbReference type="PANTHER" id="PTHR12566">
    <property type="entry name" value="CYTOPLASMIC POLYADENYLATION ELEMENT BINDING PROTEIN CPEB"/>
    <property type="match status" value="1"/>
</dbReference>
<dbReference type="GO" id="GO:0043005">
    <property type="term" value="C:neuron projection"/>
    <property type="evidence" value="ECO:0007669"/>
    <property type="project" value="TreeGrafter"/>
</dbReference>
<evidence type="ECO:0000259" key="2">
    <source>
        <dbReference type="PROSITE" id="PS50102"/>
    </source>
</evidence>
<reference evidence="4" key="1">
    <citation type="submission" date="2017-02" db="UniProtKB">
        <authorList>
            <consortium name="WormBaseParasite"/>
        </authorList>
    </citation>
    <scope>IDENTIFICATION</scope>
</reference>
<dbReference type="GO" id="GO:0000900">
    <property type="term" value="F:mRNA regulatory element binding translation repressor activity"/>
    <property type="evidence" value="ECO:0007669"/>
    <property type="project" value="TreeGrafter"/>
</dbReference>
<protein>
    <submittedName>
        <fullName evidence="4">RRM domain-containing protein</fullName>
    </submittedName>
</protein>
<dbReference type="SUPFAM" id="SSF54928">
    <property type="entry name" value="RNA-binding domain, RBD"/>
    <property type="match status" value="1"/>
</dbReference>
<dbReference type="GO" id="GO:0043022">
    <property type="term" value="F:ribosome binding"/>
    <property type="evidence" value="ECO:0007669"/>
    <property type="project" value="TreeGrafter"/>
</dbReference>
<feature type="domain" description="RRM" evidence="2">
    <location>
        <begin position="28"/>
        <end position="80"/>
    </location>
</feature>
<dbReference type="GO" id="GO:0008135">
    <property type="term" value="F:translation factor activity, RNA binding"/>
    <property type="evidence" value="ECO:0007669"/>
    <property type="project" value="TreeGrafter"/>
</dbReference>
<dbReference type="InterPro" id="IPR012677">
    <property type="entry name" value="Nucleotide-bd_a/b_plait_sf"/>
</dbReference>
<keyword evidence="1" id="KW-0694">RNA-binding</keyword>
<dbReference type="Gene3D" id="3.30.70.330">
    <property type="match status" value="1"/>
</dbReference>
<organism evidence="3 4">
    <name type="scientific">Ascaris lumbricoides</name>
    <name type="common">Giant roundworm</name>
    <dbReference type="NCBI Taxonomy" id="6252"/>
    <lineage>
        <taxon>Eukaryota</taxon>
        <taxon>Metazoa</taxon>
        <taxon>Ecdysozoa</taxon>
        <taxon>Nematoda</taxon>
        <taxon>Chromadorea</taxon>
        <taxon>Rhabditida</taxon>
        <taxon>Spirurina</taxon>
        <taxon>Ascaridomorpha</taxon>
        <taxon>Ascaridoidea</taxon>
        <taxon>Ascarididae</taxon>
        <taxon>Ascaris</taxon>
    </lineage>
</organism>
<keyword evidence="3" id="KW-1185">Reference proteome</keyword>
<dbReference type="AlphaFoldDB" id="A0A0M3HHH4"/>
<dbReference type="GO" id="GO:2000766">
    <property type="term" value="P:negative regulation of cytoplasmic translation"/>
    <property type="evidence" value="ECO:0007669"/>
    <property type="project" value="TreeGrafter"/>
</dbReference>
<evidence type="ECO:0000313" key="3">
    <source>
        <dbReference type="Proteomes" id="UP000036681"/>
    </source>
</evidence>